<dbReference type="Proteomes" id="UP000024404">
    <property type="component" value="Unassembled WGS sequence"/>
</dbReference>
<protein>
    <submittedName>
        <fullName evidence="1">Uncharacterized protein</fullName>
    </submittedName>
</protein>
<dbReference type="EnsemblMetazoa" id="OVOC8770.1">
    <property type="protein sequence ID" value="OVOC8770.1"/>
    <property type="gene ID" value="WBGene00245579"/>
</dbReference>
<reference evidence="1" key="2">
    <citation type="submission" date="2022-06" db="UniProtKB">
        <authorList>
            <consortium name="EnsemblMetazoa"/>
        </authorList>
    </citation>
    <scope>IDENTIFICATION</scope>
</reference>
<keyword evidence="2" id="KW-1185">Reference proteome</keyword>
<name>A0A8R1Y5S1_ONCVO</name>
<proteinExistence type="predicted"/>
<sequence>MQASWKASKSFKHSCSLRKSKCVKYRSSGGVMGPLGTEVVRVNGNYNELGRWTIISMCAERAWYKYNM</sequence>
<dbReference type="AlphaFoldDB" id="A0A8R1Y5S1"/>
<organism evidence="1 2">
    <name type="scientific">Onchocerca volvulus</name>
    <dbReference type="NCBI Taxonomy" id="6282"/>
    <lineage>
        <taxon>Eukaryota</taxon>
        <taxon>Metazoa</taxon>
        <taxon>Ecdysozoa</taxon>
        <taxon>Nematoda</taxon>
        <taxon>Chromadorea</taxon>
        <taxon>Rhabditida</taxon>
        <taxon>Spirurina</taxon>
        <taxon>Spiruromorpha</taxon>
        <taxon>Filarioidea</taxon>
        <taxon>Onchocercidae</taxon>
        <taxon>Onchocerca</taxon>
    </lineage>
</organism>
<dbReference type="EMBL" id="CMVM020000250">
    <property type="status" value="NOT_ANNOTATED_CDS"/>
    <property type="molecule type" value="Genomic_DNA"/>
</dbReference>
<reference evidence="2" key="1">
    <citation type="submission" date="2013-10" db="EMBL/GenBank/DDBJ databases">
        <title>Genome sequencing of Onchocerca volvulus.</title>
        <authorList>
            <person name="Cotton J."/>
            <person name="Tsai J."/>
            <person name="Stanley E."/>
            <person name="Tracey A."/>
            <person name="Holroyd N."/>
            <person name="Lustigman S."/>
            <person name="Berriman M."/>
        </authorList>
    </citation>
    <scope>NUCLEOTIDE SEQUENCE</scope>
</reference>
<evidence type="ECO:0000313" key="1">
    <source>
        <dbReference type="EnsemblMetazoa" id="OVOC8770.1"/>
    </source>
</evidence>
<accession>A0A8R1Y5S1</accession>
<evidence type="ECO:0000313" key="2">
    <source>
        <dbReference type="Proteomes" id="UP000024404"/>
    </source>
</evidence>